<keyword evidence="1" id="KW-0472">Membrane</keyword>
<evidence type="ECO:0000313" key="2">
    <source>
        <dbReference type="EMBL" id="RYQ78932.1"/>
    </source>
</evidence>
<proteinExistence type="predicted"/>
<keyword evidence="1" id="KW-1133">Transmembrane helix</keyword>
<accession>A0A444WNV3</accession>
<dbReference type="Proteomes" id="UP000289738">
    <property type="component" value="Unassembled WGS sequence"/>
</dbReference>
<keyword evidence="1" id="KW-0812">Transmembrane</keyword>
<feature type="transmembrane region" description="Helical" evidence="1">
    <location>
        <begin position="20"/>
        <end position="39"/>
    </location>
</feature>
<sequence>MRHELLPNETRASFSLRGYGYAYGSTSYFISPWLLLLLLPPLPLPPLPLSPLCRTISLSIIPCVARDPSAAALVASTPIVAELSLPLLSSHLLPLAPLPSNLNSLSQFFSFSLKKGGRDGDDGTEDGWKEGKLHCSSTAIAFSTDTLRSHLLLL</sequence>
<gene>
    <name evidence="2" type="ORF">Ahy_Scaffold8g108403</name>
</gene>
<evidence type="ECO:0000256" key="1">
    <source>
        <dbReference type="SAM" id="Phobius"/>
    </source>
</evidence>
<dbReference type="AlphaFoldDB" id="A0A444WNV3"/>
<comment type="caution">
    <text evidence="2">The sequence shown here is derived from an EMBL/GenBank/DDBJ whole genome shotgun (WGS) entry which is preliminary data.</text>
</comment>
<organism evidence="2 3">
    <name type="scientific">Arachis hypogaea</name>
    <name type="common">Peanut</name>
    <dbReference type="NCBI Taxonomy" id="3818"/>
    <lineage>
        <taxon>Eukaryota</taxon>
        <taxon>Viridiplantae</taxon>
        <taxon>Streptophyta</taxon>
        <taxon>Embryophyta</taxon>
        <taxon>Tracheophyta</taxon>
        <taxon>Spermatophyta</taxon>
        <taxon>Magnoliopsida</taxon>
        <taxon>eudicotyledons</taxon>
        <taxon>Gunneridae</taxon>
        <taxon>Pentapetalae</taxon>
        <taxon>rosids</taxon>
        <taxon>fabids</taxon>
        <taxon>Fabales</taxon>
        <taxon>Fabaceae</taxon>
        <taxon>Papilionoideae</taxon>
        <taxon>50 kb inversion clade</taxon>
        <taxon>dalbergioids sensu lato</taxon>
        <taxon>Dalbergieae</taxon>
        <taxon>Pterocarpus clade</taxon>
        <taxon>Arachis</taxon>
    </lineage>
</organism>
<name>A0A444WNV3_ARAHY</name>
<reference evidence="2 3" key="1">
    <citation type="submission" date="2019-01" db="EMBL/GenBank/DDBJ databases">
        <title>Sequencing of cultivated peanut Arachis hypogaea provides insights into genome evolution and oil improvement.</title>
        <authorList>
            <person name="Chen X."/>
        </authorList>
    </citation>
    <scope>NUCLEOTIDE SEQUENCE [LARGE SCALE GENOMIC DNA]</scope>
    <source>
        <strain evidence="3">cv. Fuhuasheng</strain>
        <tissue evidence="2">Leaves</tissue>
    </source>
</reference>
<keyword evidence="3" id="KW-1185">Reference proteome</keyword>
<evidence type="ECO:0000313" key="3">
    <source>
        <dbReference type="Proteomes" id="UP000289738"/>
    </source>
</evidence>
<protein>
    <submittedName>
        <fullName evidence="2">Uncharacterized protein</fullName>
    </submittedName>
</protein>
<dbReference type="EMBL" id="SDMP01000028">
    <property type="protein sequence ID" value="RYQ78932.1"/>
    <property type="molecule type" value="Genomic_DNA"/>
</dbReference>